<evidence type="ECO:0008006" key="3">
    <source>
        <dbReference type="Google" id="ProtNLM"/>
    </source>
</evidence>
<gene>
    <name evidence="1" type="ORF">JJJ17_02110</name>
</gene>
<proteinExistence type="predicted"/>
<organism evidence="1 2">
    <name type="scientific">Paracoccus caeni</name>
    <dbReference type="NCBI Taxonomy" id="657651"/>
    <lineage>
        <taxon>Bacteria</taxon>
        <taxon>Pseudomonadati</taxon>
        <taxon>Pseudomonadota</taxon>
        <taxon>Alphaproteobacteria</taxon>
        <taxon>Rhodobacterales</taxon>
        <taxon>Paracoccaceae</taxon>
        <taxon>Paracoccus</taxon>
    </lineage>
</organism>
<dbReference type="EMBL" id="JAEPRQ010000001">
    <property type="protein sequence ID" value="MBK4214713.1"/>
    <property type="molecule type" value="Genomic_DNA"/>
</dbReference>
<protein>
    <recommendedName>
        <fullName evidence="3">TnsA endonuclease N-terminal domain-containing protein</fullName>
    </recommendedName>
</protein>
<evidence type="ECO:0000313" key="1">
    <source>
        <dbReference type="EMBL" id="MBK4214713.1"/>
    </source>
</evidence>
<comment type="caution">
    <text evidence="1">The sequence shown here is derived from an EMBL/GenBank/DDBJ whole genome shotgun (WGS) entry which is preliminary data.</text>
</comment>
<sequence length="255" mass="29057">MKRVSITDIEHDSWAPGIPQHTTAGKIELGAIHGVLPFNGRRNPITPSSISHKVSFTYRTAANSWRLRVGFAESGAEYAAGLQALIATTIHDVEFQPVEITYLCPMTSRTRQHTIDIRLTFRSGLRRLLFVRNRHSLTKPQTEAEIATIRSAAQESHGHELHVVDADAFSRPRRDNLRRMYWYIIEEPDPVTDEIVLDTAQHLHTLWLISDLQKAIALPRGRVMKSCLRLIGRRQLQADPDAVICEHSRIWRPEP</sequence>
<name>A0A934VYY2_9RHOB</name>
<dbReference type="RefSeq" id="WP_200683412.1">
    <property type="nucleotide sequence ID" value="NZ_JAEPRQ010000001.1"/>
</dbReference>
<evidence type="ECO:0000313" key="2">
    <source>
        <dbReference type="Proteomes" id="UP000640485"/>
    </source>
</evidence>
<dbReference type="AlphaFoldDB" id="A0A934VYY2"/>
<keyword evidence="2" id="KW-1185">Reference proteome</keyword>
<accession>A0A934VYY2</accession>
<dbReference type="Proteomes" id="UP000640485">
    <property type="component" value="Unassembled WGS sequence"/>
</dbReference>
<reference evidence="1" key="1">
    <citation type="submission" date="2021-01" db="EMBL/GenBank/DDBJ databases">
        <title>Paracoccus amoyensis sp. nov., isolated from the surface seawater along the coast of Xiamen Island, China.</title>
        <authorList>
            <person name="Lyu L."/>
        </authorList>
    </citation>
    <scope>NUCLEOTIDE SEQUENCE</scope>
    <source>
        <strain evidence="1">MJ17</strain>
    </source>
</reference>